<dbReference type="InterPro" id="IPR029068">
    <property type="entry name" value="Glyas_Bleomycin-R_OHBP_Dase"/>
</dbReference>
<feature type="domain" description="VOC" evidence="2">
    <location>
        <begin position="10"/>
        <end position="156"/>
    </location>
</feature>
<comment type="caution">
    <text evidence="3">The sequence shown here is derived from an EMBL/GenBank/DDBJ whole genome shotgun (WGS) entry which is preliminary data.</text>
</comment>
<dbReference type="SUPFAM" id="SSF54593">
    <property type="entry name" value="Glyoxalase/Bleomycin resistance protein/Dihydroxybiphenyl dioxygenase"/>
    <property type="match status" value="1"/>
</dbReference>
<evidence type="ECO:0000256" key="1">
    <source>
        <dbReference type="ARBA" id="ARBA00022723"/>
    </source>
</evidence>
<keyword evidence="4" id="KW-1185">Reference proteome</keyword>
<evidence type="ECO:0000313" key="4">
    <source>
        <dbReference type="Proteomes" id="UP000637578"/>
    </source>
</evidence>
<dbReference type="Pfam" id="PF00903">
    <property type="entry name" value="Glyoxalase"/>
    <property type="match status" value="1"/>
</dbReference>
<name>A0A8J3FV22_9PSEU</name>
<dbReference type="Proteomes" id="UP000637578">
    <property type="component" value="Unassembled WGS sequence"/>
</dbReference>
<dbReference type="PANTHER" id="PTHR43048:SF3">
    <property type="entry name" value="METHYLMALONYL-COA EPIMERASE, MITOCHONDRIAL"/>
    <property type="match status" value="1"/>
</dbReference>
<reference evidence="3" key="2">
    <citation type="submission" date="2020-09" db="EMBL/GenBank/DDBJ databases">
        <authorList>
            <person name="Sun Q."/>
            <person name="Zhou Y."/>
        </authorList>
    </citation>
    <scope>NUCLEOTIDE SEQUENCE</scope>
    <source>
        <strain evidence="3">CGMCC 4.5737</strain>
    </source>
</reference>
<proteinExistence type="predicted"/>
<dbReference type="RefSeq" id="WP_189054084.1">
    <property type="nucleotide sequence ID" value="NZ_BMMK01000002.1"/>
</dbReference>
<dbReference type="PROSITE" id="PS51819">
    <property type="entry name" value="VOC"/>
    <property type="match status" value="1"/>
</dbReference>
<dbReference type="InterPro" id="IPR051785">
    <property type="entry name" value="MMCE/EMCE_epimerase"/>
</dbReference>
<accession>A0A8J3FV22</accession>
<dbReference type="CDD" id="cd06587">
    <property type="entry name" value="VOC"/>
    <property type="match status" value="1"/>
</dbReference>
<sequence>MANAHSLNRGFDHFAIRAHDFDATVRFYVEGLGFHLAYEWDSPGVVSRSAFLDAGDGSYLELFDAATAVPGGPARPATELPIPTDEERAEHNAVLHIALRTDDVDAAYARAVEHGARPMQPPGDLRQFGRGDFGDGTIRIAFVRGLDGEVLEFIQRDDFAQ</sequence>
<dbReference type="AlphaFoldDB" id="A0A8J3FV22"/>
<evidence type="ECO:0000259" key="2">
    <source>
        <dbReference type="PROSITE" id="PS51819"/>
    </source>
</evidence>
<dbReference type="GO" id="GO:0046872">
    <property type="term" value="F:metal ion binding"/>
    <property type="evidence" value="ECO:0007669"/>
    <property type="project" value="UniProtKB-KW"/>
</dbReference>
<reference evidence="3" key="1">
    <citation type="journal article" date="2014" name="Int. J. Syst. Evol. Microbiol.">
        <title>Complete genome sequence of Corynebacterium casei LMG S-19264T (=DSM 44701T), isolated from a smear-ripened cheese.</title>
        <authorList>
            <consortium name="US DOE Joint Genome Institute (JGI-PGF)"/>
            <person name="Walter F."/>
            <person name="Albersmeier A."/>
            <person name="Kalinowski J."/>
            <person name="Ruckert C."/>
        </authorList>
    </citation>
    <scope>NUCLEOTIDE SEQUENCE</scope>
    <source>
        <strain evidence="3">CGMCC 4.5737</strain>
    </source>
</reference>
<keyword evidence="1" id="KW-0479">Metal-binding</keyword>
<dbReference type="EMBL" id="BMMK01000002">
    <property type="protein sequence ID" value="GGM40361.1"/>
    <property type="molecule type" value="Genomic_DNA"/>
</dbReference>
<dbReference type="GO" id="GO:0046491">
    <property type="term" value="P:L-methylmalonyl-CoA metabolic process"/>
    <property type="evidence" value="ECO:0007669"/>
    <property type="project" value="TreeGrafter"/>
</dbReference>
<dbReference type="InterPro" id="IPR037523">
    <property type="entry name" value="VOC_core"/>
</dbReference>
<protein>
    <recommendedName>
        <fullName evidence="2">VOC domain-containing protein</fullName>
    </recommendedName>
</protein>
<dbReference type="InterPro" id="IPR004360">
    <property type="entry name" value="Glyas_Fos-R_dOase_dom"/>
</dbReference>
<organism evidence="3 4">
    <name type="scientific">Longimycelium tulufanense</name>
    <dbReference type="NCBI Taxonomy" id="907463"/>
    <lineage>
        <taxon>Bacteria</taxon>
        <taxon>Bacillati</taxon>
        <taxon>Actinomycetota</taxon>
        <taxon>Actinomycetes</taxon>
        <taxon>Pseudonocardiales</taxon>
        <taxon>Pseudonocardiaceae</taxon>
        <taxon>Longimycelium</taxon>
    </lineage>
</organism>
<dbReference type="PANTHER" id="PTHR43048">
    <property type="entry name" value="METHYLMALONYL-COA EPIMERASE"/>
    <property type="match status" value="1"/>
</dbReference>
<evidence type="ECO:0000313" key="3">
    <source>
        <dbReference type="EMBL" id="GGM40361.1"/>
    </source>
</evidence>
<gene>
    <name evidence="3" type="ORF">GCM10012275_09130</name>
</gene>
<dbReference type="Gene3D" id="3.10.180.10">
    <property type="entry name" value="2,3-Dihydroxybiphenyl 1,2-Dioxygenase, domain 1"/>
    <property type="match status" value="1"/>
</dbReference>
<dbReference type="GO" id="GO:0004493">
    <property type="term" value="F:methylmalonyl-CoA epimerase activity"/>
    <property type="evidence" value="ECO:0007669"/>
    <property type="project" value="TreeGrafter"/>
</dbReference>